<dbReference type="SUPFAM" id="SSF74653">
    <property type="entry name" value="TolA/TonB C-terminal domain"/>
    <property type="match status" value="1"/>
</dbReference>
<dbReference type="Gene3D" id="3.30.1150.10">
    <property type="match status" value="1"/>
</dbReference>
<keyword evidence="2" id="KW-0812">Transmembrane</keyword>
<dbReference type="EMBL" id="UAUF01000002">
    <property type="protein sequence ID" value="SPZ00315.1"/>
    <property type="molecule type" value="Genomic_DNA"/>
</dbReference>
<accession>A0A2X2BWL8</accession>
<evidence type="ECO:0000313" key="3">
    <source>
        <dbReference type="EMBL" id="SPZ00107.1"/>
    </source>
</evidence>
<proteinExistence type="predicted"/>
<feature type="compositionally biased region" description="Basic and acidic residues" evidence="1">
    <location>
        <begin position="130"/>
        <end position="139"/>
    </location>
</feature>
<feature type="compositionally biased region" description="Polar residues" evidence="1">
    <location>
        <begin position="57"/>
        <end position="73"/>
    </location>
</feature>
<organism evidence="3 5">
    <name type="scientific">Pseudomonas luteola</name>
    <dbReference type="NCBI Taxonomy" id="47886"/>
    <lineage>
        <taxon>Bacteria</taxon>
        <taxon>Pseudomonadati</taxon>
        <taxon>Pseudomonadota</taxon>
        <taxon>Gammaproteobacteria</taxon>
        <taxon>Pseudomonadales</taxon>
        <taxon>Pseudomonadaceae</taxon>
        <taxon>Pseudomonas</taxon>
    </lineage>
</organism>
<sequence length="399" mass="41973">MTTPTDETVLPEIKAEREPEQEKKQKSPKRMTLLAVAILCGLGISYVATHKGKPEQSIPQTPVSSDVPMTQDTDPALKRDAAQLDTAAPESSSEAANVGTSHTSLAIDPDADFEEDEFSGEPPPQPIQAPEHKITREGVETVPPTTEPVEEEMTAGASAGPGSSPASKIAAPSIATDAGAKPSGQDEVEKAGLAQSQDEVSPPEKDLASFGYSIKPSQVGTPPEAEDAHQKRLAALAQTPAYQNMVTAVGIRVGQNWKAPEDYEKHGAQVRVKVGPDGVLTGFEVIRSSHSDAYNKSVISAAVEASPFIEIKTLPAADRDVVTEFTLNFGRRISDAEHSAANAPAPTAQAEEFEQAEQASALDKDTSAGPLAAAPMAARQVQDPLKAMFETSHAMTGGQ</sequence>
<evidence type="ECO:0000313" key="4">
    <source>
        <dbReference type="EMBL" id="SPZ00315.1"/>
    </source>
</evidence>
<feature type="compositionally biased region" description="Basic and acidic residues" evidence="1">
    <location>
        <begin position="13"/>
        <end position="25"/>
    </location>
</feature>
<protein>
    <recommendedName>
        <fullName evidence="6">TonB family protein</fullName>
    </recommendedName>
</protein>
<keyword evidence="2" id="KW-1133">Transmembrane helix</keyword>
<dbReference type="Proteomes" id="UP000250443">
    <property type="component" value="Unassembled WGS sequence"/>
</dbReference>
<evidence type="ECO:0000256" key="1">
    <source>
        <dbReference type="SAM" id="MobiDB-lite"/>
    </source>
</evidence>
<feature type="compositionally biased region" description="Polar residues" evidence="1">
    <location>
        <begin position="89"/>
        <end position="104"/>
    </location>
</feature>
<feature type="transmembrane region" description="Helical" evidence="2">
    <location>
        <begin position="31"/>
        <end position="49"/>
    </location>
</feature>
<name>A0A2X2BWL8_PSELU</name>
<reference evidence="3 5" key="1">
    <citation type="submission" date="2018-06" db="EMBL/GenBank/DDBJ databases">
        <authorList>
            <consortium name="Pathogen Informatics"/>
            <person name="Doyle S."/>
        </authorList>
    </citation>
    <scope>NUCLEOTIDE SEQUENCE [LARGE SCALE GENOMIC DNA]</scope>
    <source>
        <strain evidence="3 5">NCTC11842</strain>
    </source>
</reference>
<evidence type="ECO:0008006" key="6">
    <source>
        <dbReference type="Google" id="ProtNLM"/>
    </source>
</evidence>
<evidence type="ECO:0000313" key="5">
    <source>
        <dbReference type="Proteomes" id="UP000250443"/>
    </source>
</evidence>
<feature type="compositionally biased region" description="Acidic residues" evidence="1">
    <location>
        <begin position="109"/>
        <end position="119"/>
    </location>
</feature>
<gene>
    <name evidence="3" type="ORF">NCTC11842_00252</name>
    <name evidence="4" type="ORF">NCTC11842_00464</name>
</gene>
<feature type="region of interest" description="Disordered" evidence="1">
    <location>
        <begin position="50"/>
        <end position="227"/>
    </location>
</feature>
<feature type="compositionally biased region" description="Low complexity" evidence="1">
    <location>
        <begin position="368"/>
        <end position="378"/>
    </location>
</feature>
<keyword evidence="2" id="KW-0472">Membrane</keyword>
<dbReference type="Pfam" id="PF13103">
    <property type="entry name" value="TonB_2"/>
    <property type="match status" value="1"/>
</dbReference>
<evidence type="ECO:0000256" key="2">
    <source>
        <dbReference type="SAM" id="Phobius"/>
    </source>
</evidence>
<dbReference type="RefSeq" id="WP_073450557.1">
    <property type="nucleotide sequence ID" value="NZ_FQYS01000013.1"/>
</dbReference>
<feature type="compositionally biased region" description="Low complexity" evidence="1">
    <location>
        <begin position="339"/>
        <end position="361"/>
    </location>
</feature>
<feature type="region of interest" description="Disordered" evidence="1">
    <location>
        <begin position="1"/>
        <end position="30"/>
    </location>
</feature>
<feature type="region of interest" description="Disordered" evidence="1">
    <location>
        <begin position="337"/>
        <end position="379"/>
    </location>
</feature>
<dbReference type="EMBL" id="UAUF01000002">
    <property type="protein sequence ID" value="SPZ00107.1"/>
    <property type="molecule type" value="Genomic_DNA"/>
</dbReference>
<feature type="compositionally biased region" description="Low complexity" evidence="1">
    <location>
        <begin position="155"/>
        <end position="175"/>
    </location>
</feature>
<dbReference type="AlphaFoldDB" id="A0A2X2BWL8"/>